<evidence type="ECO:0000313" key="1">
    <source>
        <dbReference type="EMBL" id="SET93418.1"/>
    </source>
</evidence>
<dbReference type="Proteomes" id="UP000198970">
    <property type="component" value="Chromosome I"/>
</dbReference>
<name>A0ABY1CDI0_9FIRM</name>
<protein>
    <submittedName>
        <fullName evidence="1">Uncharacterized protein</fullName>
    </submittedName>
</protein>
<dbReference type="RefSeq" id="WP_054790142.1">
    <property type="nucleotide sequence ID" value="NZ_LT630003.1"/>
</dbReference>
<sequence length="202" mass="22549">MEPLLRITTIPIKYELKIQRAKLEYSSSKSDLITDRNKGGLTIKNRPTKLYLDTYDARNSVCPTTMESVRQSAAMGKTAAMEATAAYAEEGAMLLDPNILNPLDLIFSQRAQMPTGEFGLQFLPSTGPNIEWSDPDFSMQYEMDRMSFDIKVANGHFEFIPGNVELSITQMPDVNIEYIGKPLYVPPSAADLFEHSSVDLIA</sequence>
<proteinExistence type="predicted"/>
<gene>
    <name evidence="1" type="ORF">SAMN02745906_3159</name>
</gene>
<dbReference type="Pfam" id="PF20074">
    <property type="entry name" value="DUF6470"/>
    <property type="match status" value="1"/>
</dbReference>
<dbReference type="EMBL" id="LT630003">
    <property type="protein sequence ID" value="SET93418.1"/>
    <property type="molecule type" value="Genomic_DNA"/>
</dbReference>
<dbReference type="InterPro" id="IPR045527">
    <property type="entry name" value="DUF6470"/>
</dbReference>
<keyword evidence="2" id="KW-1185">Reference proteome</keyword>
<reference evidence="1 2" key="1">
    <citation type="submission" date="2016-10" db="EMBL/GenBank/DDBJ databases">
        <authorList>
            <person name="Varghese N."/>
            <person name="Submissions S."/>
        </authorList>
    </citation>
    <scope>NUCLEOTIDE SEQUENCE [LARGE SCALE GENOMIC DNA]</scope>
    <source>
        <strain evidence="1 2">ATCC 19403</strain>
    </source>
</reference>
<organism evidence="1 2">
    <name type="scientific">Lacrimispora sphenoides JCM 1415</name>
    <dbReference type="NCBI Taxonomy" id="1297793"/>
    <lineage>
        <taxon>Bacteria</taxon>
        <taxon>Bacillati</taxon>
        <taxon>Bacillota</taxon>
        <taxon>Clostridia</taxon>
        <taxon>Lachnospirales</taxon>
        <taxon>Lachnospiraceae</taxon>
        <taxon>Lacrimispora</taxon>
    </lineage>
</organism>
<evidence type="ECO:0000313" key="2">
    <source>
        <dbReference type="Proteomes" id="UP000198970"/>
    </source>
</evidence>
<accession>A0ABY1CDI0</accession>